<dbReference type="RefSeq" id="WP_004248236.1">
    <property type="nucleotide sequence ID" value="NZ_AICU01000007.1"/>
</dbReference>
<proteinExistence type="predicted"/>
<dbReference type="Proteomes" id="UP000005505">
    <property type="component" value="Unassembled WGS sequence"/>
</dbReference>
<sequence length="526" mass="61771">MRENQVSIIIPVYNVETYLRQCLDSVLGQIFSNFEVLLVNDGSTDNSGFICQEYARLDSRFKYFEKENGGVSDARNSGLDLAQGDYVTFLDADDFLFEDHLEKLYRATTLSDADIMIGGYSRFDGSDFYFYKDHFKRDSLISFTSTQAIQFLDSMLDIQFFNFSTACGKLFKRTLFKELRFPLGRYAENQFIMWKLYLNAESIYAFNGDSYVYRSNNEGLSSVFSVKHLDYIEALEERIKSTKDLEGIDINLSFNMYRYVLKRILEQLEEHGYIDEAKEVREKLELAEQGQYPFLTDEVKEIEVENGGELISIIVPIYNVEKYLRMCLDSIEHQTYSNIEVLLINDGSPDASGEICQEYVARDSRFHYFEKENGGLSDARNYGIERSNGKYLTFIDSDDWVEPTYIDDMYQAALKNDSEIVVSNYTQFDVKENHYLVHVWDDYYEETYERKELINRLPLLERRDYAFTTSWGILFSRSLFDNIQFPKGKLIEDGRTNYKLFAKSSRSTYINKSLYIYRIGKRRKHY</sequence>
<keyword evidence="2 4" id="KW-0808">Transferase</keyword>
<reference evidence="4 5" key="1">
    <citation type="submission" date="2012-02" db="EMBL/GenBank/DDBJ databases">
        <authorList>
            <person name="Harkins D.M."/>
            <person name="Madupu R."/>
            <person name="Durkin A.S."/>
            <person name="Torralba M."/>
            <person name="Methe B."/>
            <person name="Sutton G.G."/>
            <person name="Nelson K.E."/>
        </authorList>
    </citation>
    <scope>NUCLEOTIDE SEQUENCE [LARGE SCALE GENOMIC DNA]</scope>
    <source>
        <strain evidence="4 5">SK575</strain>
    </source>
</reference>
<dbReference type="SUPFAM" id="SSF53448">
    <property type="entry name" value="Nucleotide-diphospho-sugar transferases"/>
    <property type="match status" value="2"/>
</dbReference>
<dbReference type="Gene3D" id="3.90.550.10">
    <property type="entry name" value="Spore Coat Polysaccharide Biosynthesis Protein SpsA, Chain A"/>
    <property type="match status" value="2"/>
</dbReference>
<gene>
    <name evidence="4" type="ORF">HMPREF1048_0573</name>
</gene>
<dbReference type="InterPro" id="IPR001173">
    <property type="entry name" value="Glyco_trans_2-like"/>
</dbReference>
<evidence type="ECO:0000259" key="3">
    <source>
        <dbReference type="Pfam" id="PF00535"/>
    </source>
</evidence>
<dbReference type="GO" id="GO:0016757">
    <property type="term" value="F:glycosyltransferase activity"/>
    <property type="evidence" value="ECO:0007669"/>
    <property type="project" value="UniProtKB-KW"/>
</dbReference>
<evidence type="ECO:0000313" key="4">
    <source>
        <dbReference type="EMBL" id="EID29594.1"/>
    </source>
</evidence>
<dbReference type="PANTHER" id="PTHR22916:SF51">
    <property type="entry name" value="GLYCOSYLTRANSFERASE EPSH-RELATED"/>
    <property type="match status" value="1"/>
</dbReference>
<name>I0T1U1_STRMT</name>
<dbReference type="OrthoDB" id="396512at2"/>
<dbReference type="PANTHER" id="PTHR22916">
    <property type="entry name" value="GLYCOSYLTRANSFERASE"/>
    <property type="match status" value="1"/>
</dbReference>
<dbReference type="AlphaFoldDB" id="I0T1U1"/>
<organism evidence="4 5">
    <name type="scientific">Streptococcus mitis SK575</name>
    <dbReference type="NCBI Taxonomy" id="1095736"/>
    <lineage>
        <taxon>Bacteria</taxon>
        <taxon>Bacillati</taxon>
        <taxon>Bacillota</taxon>
        <taxon>Bacilli</taxon>
        <taxon>Lactobacillales</taxon>
        <taxon>Streptococcaceae</taxon>
        <taxon>Streptococcus</taxon>
        <taxon>Streptococcus mitis group</taxon>
    </lineage>
</organism>
<protein>
    <submittedName>
        <fullName evidence="4">Glycosyltransferase, group 2 family protein</fullName>
    </submittedName>
</protein>
<evidence type="ECO:0000256" key="2">
    <source>
        <dbReference type="ARBA" id="ARBA00022679"/>
    </source>
</evidence>
<dbReference type="CDD" id="cd00761">
    <property type="entry name" value="Glyco_tranf_GTA_type"/>
    <property type="match status" value="2"/>
</dbReference>
<comment type="caution">
    <text evidence="4">The sequence shown here is derived from an EMBL/GenBank/DDBJ whole genome shotgun (WGS) entry which is preliminary data.</text>
</comment>
<dbReference type="PATRIC" id="fig|1095736.3.peg.73"/>
<feature type="domain" description="Glycosyltransferase 2-like" evidence="3">
    <location>
        <begin position="7"/>
        <end position="177"/>
    </location>
</feature>
<dbReference type="EMBL" id="AICU01000007">
    <property type="protein sequence ID" value="EID29594.1"/>
    <property type="molecule type" value="Genomic_DNA"/>
</dbReference>
<dbReference type="InterPro" id="IPR029044">
    <property type="entry name" value="Nucleotide-diphossugar_trans"/>
</dbReference>
<feature type="domain" description="Glycosyltransferase 2-like" evidence="3">
    <location>
        <begin position="312"/>
        <end position="448"/>
    </location>
</feature>
<keyword evidence="1" id="KW-0328">Glycosyltransferase</keyword>
<accession>I0T1U1</accession>
<evidence type="ECO:0000313" key="5">
    <source>
        <dbReference type="Proteomes" id="UP000005505"/>
    </source>
</evidence>
<evidence type="ECO:0000256" key="1">
    <source>
        <dbReference type="ARBA" id="ARBA00022676"/>
    </source>
</evidence>
<dbReference type="Pfam" id="PF00535">
    <property type="entry name" value="Glycos_transf_2"/>
    <property type="match status" value="2"/>
</dbReference>